<feature type="transmembrane region" description="Helical" evidence="5">
    <location>
        <begin position="170"/>
        <end position="186"/>
    </location>
</feature>
<feature type="transmembrane region" description="Helical" evidence="5">
    <location>
        <begin position="128"/>
        <end position="150"/>
    </location>
</feature>
<keyword evidence="8" id="KW-0436">Ligase</keyword>
<protein>
    <submittedName>
        <fullName evidence="8">Putative O-glycosylation ligase (Exosortase A-associated)</fullName>
    </submittedName>
</protein>
<feature type="domain" description="DUF5935" evidence="7">
    <location>
        <begin position="1"/>
        <end position="186"/>
    </location>
</feature>
<dbReference type="AlphaFoldDB" id="A0A7W9X0N3"/>
<dbReference type="Pfam" id="PF04932">
    <property type="entry name" value="Wzy_C"/>
    <property type="match status" value="1"/>
</dbReference>
<feature type="transmembrane region" description="Helical" evidence="5">
    <location>
        <begin position="76"/>
        <end position="94"/>
    </location>
</feature>
<feature type="transmembrane region" description="Helical" evidence="5">
    <location>
        <begin position="43"/>
        <end position="64"/>
    </location>
</feature>
<dbReference type="Pfam" id="PF19358">
    <property type="entry name" value="DUF5935"/>
    <property type="match status" value="1"/>
</dbReference>
<dbReference type="EMBL" id="JACHBX010000002">
    <property type="protein sequence ID" value="MBB6134289.1"/>
    <property type="molecule type" value="Genomic_DNA"/>
</dbReference>
<keyword evidence="2 5" id="KW-0812">Transmembrane</keyword>
<dbReference type="InterPro" id="IPR007016">
    <property type="entry name" value="O-antigen_ligase-rel_domated"/>
</dbReference>
<comment type="caution">
    <text evidence="8">The sequence shown here is derived from an EMBL/GenBank/DDBJ whole genome shotgun (WGS) entry which is preliminary data.</text>
</comment>
<feature type="domain" description="O-antigen ligase-related" evidence="6">
    <location>
        <begin position="203"/>
        <end position="337"/>
    </location>
</feature>
<keyword evidence="3 5" id="KW-1133">Transmembrane helix</keyword>
<evidence type="ECO:0000256" key="5">
    <source>
        <dbReference type="SAM" id="Phobius"/>
    </source>
</evidence>
<reference evidence="8 9" key="1">
    <citation type="submission" date="2020-08" db="EMBL/GenBank/DDBJ databases">
        <title>The Agave Microbiome: Exploring the role of microbial communities in plant adaptations to desert environments.</title>
        <authorList>
            <person name="Partida-Martinez L.P."/>
        </authorList>
    </citation>
    <scope>NUCLEOTIDE SEQUENCE [LARGE SCALE GENOMIC DNA]</scope>
    <source>
        <strain evidence="8 9">AT3.2</strain>
    </source>
</reference>
<dbReference type="InterPro" id="IPR045979">
    <property type="entry name" value="DUF5935"/>
</dbReference>
<dbReference type="PANTHER" id="PTHR37422">
    <property type="entry name" value="TEICHURONIC ACID BIOSYNTHESIS PROTEIN TUAE"/>
    <property type="match status" value="1"/>
</dbReference>
<feature type="transmembrane region" description="Helical" evidence="5">
    <location>
        <begin position="216"/>
        <end position="232"/>
    </location>
</feature>
<accession>A0A7W9X0N3</accession>
<evidence type="ECO:0000256" key="3">
    <source>
        <dbReference type="ARBA" id="ARBA00022989"/>
    </source>
</evidence>
<dbReference type="InterPro" id="IPR051533">
    <property type="entry name" value="WaaL-like"/>
</dbReference>
<comment type="subcellular location">
    <subcellularLocation>
        <location evidence="1">Membrane</location>
        <topology evidence="1">Multi-pass membrane protein</topology>
    </subcellularLocation>
</comment>
<dbReference type="GO" id="GO:0016020">
    <property type="term" value="C:membrane"/>
    <property type="evidence" value="ECO:0007669"/>
    <property type="project" value="UniProtKB-SubCell"/>
</dbReference>
<evidence type="ECO:0000313" key="8">
    <source>
        <dbReference type="EMBL" id="MBB6134289.1"/>
    </source>
</evidence>
<name>A0A7W9X0N3_9BURK</name>
<sequence>MRDLILFAAFLAIIPFIFKRPVVGTLAYALVSLMNPHRLTYGAATFFPFAMYLCIATLLALLISREKKKLPMSPPVIVLMLFFAWYTIGAVLAQDPTAAWFDWDRFSKIVLMIFVTMLTVRTVSDVKLLALTVALSLGFWGVKSGIFVLLSGGGQGLKGPSSSFIGDNNTLALALVTITPLIAYLITQVDSKWLKRGVMGIAGLTALAAIGSYSRGALLGACAMGFFLWLKSSQKFKTGLAIAVLVPIVLLSMPPEWTGRMQTIETYEEDESATGRINSWMFALNVANAFPQGGGPNVFSPHMFMLYAPNPERYYDAHSIYFQVLGELGYFGLALFLTLFAVSWRLGSKIVRFCRGKEELEWASMLARMCQVSMIGYMTAGAFLTLAYYDLIYYVITILVVLDKVLIRYPQPDNTPPMRIGLVERYRERARAKAAATAQRKARSAFPR</sequence>
<evidence type="ECO:0000259" key="7">
    <source>
        <dbReference type="Pfam" id="PF19358"/>
    </source>
</evidence>
<feature type="transmembrane region" description="Helical" evidence="5">
    <location>
        <begin position="320"/>
        <end position="344"/>
    </location>
</feature>
<gene>
    <name evidence="8" type="ORF">HD842_002431</name>
</gene>
<keyword evidence="4 5" id="KW-0472">Membrane</keyword>
<evidence type="ECO:0000256" key="4">
    <source>
        <dbReference type="ARBA" id="ARBA00023136"/>
    </source>
</evidence>
<evidence type="ECO:0000256" key="2">
    <source>
        <dbReference type="ARBA" id="ARBA00022692"/>
    </source>
</evidence>
<dbReference type="GO" id="GO:0016874">
    <property type="term" value="F:ligase activity"/>
    <property type="evidence" value="ECO:0007669"/>
    <property type="project" value="UniProtKB-KW"/>
</dbReference>
<organism evidence="8 9">
    <name type="scientific">Massilia aurea</name>
    <dbReference type="NCBI Taxonomy" id="373040"/>
    <lineage>
        <taxon>Bacteria</taxon>
        <taxon>Pseudomonadati</taxon>
        <taxon>Pseudomonadota</taxon>
        <taxon>Betaproteobacteria</taxon>
        <taxon>Burkholderiales</taxon>
        <taxon>Oxalobacteraceae</taxon>
        <taxon>Telluria group</taxon>
        <taxon>Massilia</taxon>
    </lineage>
</organism>
<dbReference type="NCBIfam" id="TIGR03097">
    <property type="entry name" value="PEP_O_lig_1"/>
    <property type="match status" value="1"/>
</dbReference>
<feature type="transmembrane region" description="Helical" evidence="5">
    <location>
        <begin position="391"/>
        <end position="409"/>
    </location>
</feature>
<dbReference type="PANTHER" id="PTHR37422:SF23">
    <property type="entry name" value="TEICHURONIC ACID BIOSYNTHESIS PROTEIN TUAE"/>
    <property type="match status" value="1"/>
</dbReference>
<dbReference type="Proteomes" id="UP000540787">
    <property type="component" value="Unassembled WGS sequence"/>
</dbReference>
<dbReference type="RefSeq" id="WP_183554709.1">
    <property type="nucleotide sequence ID" value="NZ_JACHBX010000002.1"/>
</dbReference>
<keyword evidence="9" id="KW-1185">Reference proteome</keyword>
<proteinExistence type="predicted"/>
<evidence type="ECO:0000256" key="1">
    <source>
        <dbReference type="ARBA" id="ARBA00004141"/>
    </source>
</evidence>
<dbReference type="InterPro" id="IPR017528">
    <property type="entry name" value="CHP03097O-antigen_lig-rel"/>
</dbReference>
<evidence type="ECO:0000313" key="9">
    <source>
        <dbReference type="Proteomes" id="UP000540787"/>
    </source>
</evidence>
<evidence type="ECO:0000259" key="6">
    <source>
        <dbReference type="Pfam" id="PF04932"/>
    </source>
</evidence>